<dbReference type="AlphaFoldDB" id="A0A8X6Q851"/>
<dbReference type="Proteomes" id="UP000887013">
    <property type="component" value="Unassembled WGS sequence"/>
</dbReference>
<proteinExistence type="predicted"/>
<comment type="caution">
    <text evidence="1">The sequence shown here is derived from an EMBL/GenBank/DDBJ whole genome shotgun (WGS) entry which is preliminary data.</text>
</comment>
<name>A0A8X6Q851_NEPPI</name>
<sequence length="90" mass="10130">MLQPHRRSIQLDYGWSSFNGDLMSSISGGKLADKEAVARWSTVCPDSEACLPTVVRTIVTLTEQWYYLIFADAFTSLYTLRITIYESGSV</sequence>
<reference evidence="1" key="1">
    <citation type="submission" date="2020-08" db="EMBL/GenBank/DDBJ databases">
        <title>Multicomponent nature underlies the extraordinary mechanical properties of spider dragline silk.</title>
        <authorList>
            <person name="Kono N."/>
            <person name="Nakamura H."/>
            <person name="Mori M."/>
            <person name="Yoshida Y."/>
            <person name="Ohtoshi R."/>
            <person name="Malay A.D."/>
            <person name="Moran D.A.P."/>
            <person name="Tomita M."/>
            <person name="Numata K."/>
            <person name="Arakawa K."/>
        </authorList>
    </citation>
    <scope>NUCLEOTIDE SEQUENCE</scope>
</reference>
<evidence type="ECO:0000313" key="2">
    <source>
        <dbReference type="Proteomes" id="UP000887013"/>
    </source>
</evidence>
<protein>
    <submittedName>
        <fullName evidence="1">Uncharacterized protein</fullName>
    </submittedName>
</protein>
<accession>A0A8X6Q851</accession>
<organism evidence="1 2">
    <name type="scientific">Nephila pilipes</name>
    <name type="common">Giant wood spider</name>
    <name type="synonym">Nephila maculata</name>
    <dbReference type="NCBI Taxonomy" id="299642"/>
    <lineage>
        <taxon>Eukaryota</taxon>
        <taxon>Metazoa</taxon>
        <taxon>Ecdysozoa</taxon>
        <taxon>Arthropoda</taxon>
        <taxon>Chelicerata</taxon>
        <taxon>Arachnida</taxon>
        <taxon>Araneae</taxon>
        <taxon>Araneomorphae</taxon>
        <taxon>Entelegynae</taxon>
        <taxon>Araneoidea</taxon>
        <taxon>Nephilidae</taxon>
        <taxon>Nephila</taxon>
    </lineage>
</organism>
<evidence type="ECO:0000313" key="1">
    <source>
        <dbReference type="EMBL" id="GFU11802.1"/>
    </source>
</evidence>
<keyword evidence="2" id="KW-1185">Reference proteome</keyword>
<dbReference type="EMBL" id="BMAW01029402">
    <property type="protein sequence ID" value="GFU11802.1"/>
    <property type="molecule type" value="Genomic_DNA"/>
</dbReference>
<gene>
    <name evidence="1" type="ORF">NPIL_378031</name>
</gene>